<reference evidence="1 2" key="1">
    <citation type="submission" date="2013-07" db="EMBL/GenBank/DDBJ databases">
        <title>Comparative Genomic and Metabolomic Analysis of Twelve Strains of Pseudoalteromonas luteoviolacea.</title>
        <authorList>
            <person name="Vynne N.G."/>
            <person name="Mansson M."/>
            <person name="Gram L."/>
        </authorList>
    </citation>
    <scope>NUCLEOTIDE SEQUENCE [LARGE SCALE GENOMIC DNA]</scope>
    <source>
        <strain evidence="1 2">S4060-1</strain>
    </source>
</reference>
<dbReference type="PATRIC" id="fig|1365257.3.peg.4448"/>
<dbReference type="RefSeq" id="WP_063382656.1">
    <property type="nucleotide sequence ID" value="NZ_AUXX01000045.1"/>
</dbReference>
<protein>
    <submittedName>
        <fullName evidence="1">Phage tail protein</fullName>
    </submittedName>
</protein>
<dbReference type="Pfam" id="PF10758">
    <property type="entry name" value="DUF2586"/>
    <property type="match status" value="1"/>
</dbReference>
<gene>
    <name evidence="1" type="ORF">N478_05655</name>
</gene>
<dbReference type="Proteomes" id="UP000076661">
    <property type="component" value="Unassembled WGS sequence"/>
</dbReference>
<evidence type="ECO:0000313" key="2">
    <source>
        <dbReference type="Proteomes" id="UP000076661"/>
    </source>
</evidence>
<organism evidence="1 2">
    <name type="scientific">Pseudoalteromonas luteoviolacea S4060-1</name>
    <dbReference type="NCBI Taxonomy" id="1365257"/>
    <lineage>
        <taxon>Bacteria</taxon>
        <taxon>Pseudomonadati</taxon>
        <taxon>Pseudomonadota</taxon>
        <taxon>Gammaproteobacteria</taxon>
        <taxon>Alteromonadales</taxon>
        <taxon>Pseudoalteromonadaceae</taxon>
        <taxon>Pseudoalteromonas</taxon>
    </lineage>
</organism>
<dbReference type="InterPro" id="IPR019694">
    <property type="entry name" value="Phage_HP1_Orf23"/>
</dbReference>
<dbReference type="EMBL" id="AUXX01000045">
    <property type="protein sequence ID" value="KZN61554.1"/>
    <property type="molecule type" value="Genomic_DNA"/>
</dbReference>
<sequence>MAQGKVSVAAQQTGSGAVKEVERSVLFIGEAPANNGQIQPINAQSDFDVLLGEPDSLLKTQIKAWLRNGDDLVSGYAISHGAGDNIHALIDEAMDQNISPELIIICSPVTGKAEVEAYQAKALEILSAHARFIRFLVAAPGLSGNQSWSELVTALKPLIDDVVADRVGVVPLLFGDELGGLVGRLCKRSVTIADSPMRTQTGAMSLMPLPTDKNGTPLTNSITAALDSARFSCTQFYADFDGVYFGDANLLDAEGGDYQKLENARIVDMAARQVRIKAIYEIKSRQLNNSPSGIAYGKRKLGKPLLDMSKSVNLGADKFPGLIDAPTDESIKLTFSNETTLQVTLKVKPIESPNTIIVGIMLDK</sequence>
<comment type="caution">
    <text evidence="1">The sequence shown here is derived from an EMBL/GenBank/DDBJ whole genome shotgun (WGS) entry which is preliminary data.</text>
</comment>
<evidence type="ECO:0000313" key="1">
    <source>
        <dbReference type="EMBL" id="KZN61554.1"/>
    </source>
</evidence>
<proteinExistence type="predicted"/>
<accession>A0A162C3H7</accession>
<name>A0A162C3H7_9GAMM</name>
<dbReference type="AlphaFoldDB" id="A0A162C3H7"/>